<dbReference type="Proteomes" id="UP001489509">
    <property type="component" value="Unassembled WGS sequence"/>
</dbReference>
<evidence type="ECO:0000259" key="4">
    <source>
        <dbReference type="Pfam" id="PF17782"/>
    </source>
</evidence>
<feature type="domain" description="DprA winged helix" evidence="4">
    <location>
        <begin position="339"/>
        <end position="394"/>
    </location>
</feature>
<dbReference type="Pfam" id="PF17782">
    <property type="entry name" value="WHD_DprA"/>
    <property type="match status" value="1"/>
</dbReference>
<dbReference type="RefSeq" id="WP_349219587.1">
    <property type="nucleotide sequence ID" value="NZ_JBBMFD010000013.1"/>
</dbReference>
<sequence>MYYWLWLQRALGVGSRKVRAVHSAYSSLEEFYQGGSTLWKETGFFTPKELRCLGEITPQSVTPIIKDCIRLHYHILTPDHPKYPKRLLTLPDYPAALYVWGDLCEVDDEVLIAVVGTRGCTPYGQQVAMQISATMAKAGVVIVSGGAYGVDTIAHKGALKAGGRTIAVLAGGINAGQLVGNEELRRQIVEQQGAVLSEYPPGAPIGRNAFPIRNRLMSGLSLGTLVVEAGERSGALITANWANEQGRDVFAIPGSVMSPTSLGCNRLIAQGAKPVACAYDILEEYIDRYPHRISLKIAGVKESASPVTPPAPGKPQKQKSAAKPHSAPVEKPQALRKDEAMPTLSDGAKALYKVLPCEPAHINDLAAAAKVEVRGALAAITELEIAGLAQSLPGRRFCRKPNR</sequence>
<dbReference type="SUPFAM" id="SSF102405">
    <property type="entry name" value="MCP/YpsA-like"/>
    <property type="match status" value="1"/>
</dbReference>
<proteinExistence type="inferred from homology"/>
<comment type="similarity">
    <text evidence="1">Belongs to the DprA/Smf family.</text>
</comment>
<comment type="caution">
    <text evidence="5">The sequence shown here is derived from an EMBL/GenBank/DDBJ whole genome shotgun (WGS) entry which is preliminary data.</text>
</comment>
<dbReference type="InterPro" id="IPR041614">
    <property type="entry name" value="DprA_WH"/>
</dbReference>
<dbReference type="PANTHER" id="PTHR43022">
    <property type="entry name" value="PROTEIN SMF"/>
    <property type="match status" value="1"/>
</dbReference>
<feature type="domain" description="Smf/DprA SLOG" evidence="3">
    <location>
        <begin position="75"/>
        <end position="285"/>
    </location>
</feature>
<gene>
    <name evidence="5" type="primary">dprA</name>
    <name evidence="5" type="ORF">WMO26_08435</name>
</gene>
<dbReference type="NCBIfam" id="TIGR00732">
    <property type="entry name" value="dprA"/>
    <property type="match status" value="1"/>
</dbReference>
<evidence type="ECO:0000256" key="1">
    <source>
        <dbReference type="ARBA" id="ARBA00006525"/>
    </source>
</evidence>
<evidence type="ECO:0000256" key="2">
    <source>
        <dbReference type="SAM" id="MobiDB-lite"/>
    </source>
</evidence>
<name>A0ABV1E472_9FIRM</name>
<reference evidence="5 6" key="1">
    <citation type="submission" date="2024-03" db="EMBL/GenBank/DDBJ databases">
        <title>Human intestinal bacterial collection.</title>
        <authorList>
            <person name="Pauvert C."/>
            <person name="Hitch T.C.A."/>
            <person name="Clavel T."/>
        </authorList>
    </citation>
    <scope>NUCLEOTIDE SEQUENCE [LARGE SCALE GENOMIC DNA]</scope>
    <source>
        <strain evidence="5 6">CLA-JM-H44</strain>
    </source>
</reference>
<dbReference type="Gene3D" id="3.40.50.450">
    <property type="match status" value="1"/>
</dbReference>
<organism evidence="5 6">
    <name type="scientific">Solibaculum intestinale</name>
    <dbReference type="NCBI Taxonomy" id="3133165"/>
    <lineage>
        <taxon>Bacteria</taxon>
        <taxon>Bacillati</taxon>
        <taxon>Bacillota</taxon>
        <taxon>Clostridia</taxon>
        <taxon>Eubacteriales</taxon>
        <taxon>Oscillospiraceae</taxon>
        <taxon>Solibaculum</taxon>
    </lineage>
</organism>
<dbReference type="Gene3D" id="1.10.10.10">
    <property type="entry name" value="Winged helix-like DNA-binding domain superfamily/Winged helix DNA-binding domain"/>
    <property type="match status" value="1"/>
</dbReference>
<evidence type="ECO:0000313" key="5">
    <source>
        <dbReference type="EMBL" id="MEQ2440848.1"/>
    </source>
</evidence>
<dbReference type="PANTHER" id="PTHR43022:SF1">
    <property type="entry name" value="PROTEIN SMF"/>
    <property type="match status" value="1"/>
</dbReference>
<feature type="region of interest" description="Disordered" evidence="2">
    <location>
        <begin position="303"/>
        <end position="340"/>
    </location>
</feature>
<dbReference type="InterPro" id="IPR036388">
    <property type="entry name" value="WH-like_DNA-bd_sf"/>
</dbReference>
<dbReference type="InterPro" id="IPR003488">
    <property type="entry name" value="DprA"/>
</dbReference>
<dbReference type="Pfam" id="PF02481">
    <property type="entry name" value="DNA_processg_A"/>
    <property type="match status" value="1"/>
</dbReference>
<dbReference type="EMBL" id="JBBMFD010000013">
    <property type="protein sequence ID" value="MEQ2440848.1"/>
    <property type="molecule type" value="Genomic_DNA"/>
</dbReference>
<dbReference type="InterPro" id="IPR057666">
    <property type="entry name" value="DrpA_SLOG"/>
</dbReference>
<accession>A0ABV1E472</accession>
<evidence type="ECO:0000259" key="3">
    <source>
        <dbReference type="Pfam" id="PF02481"/>
    </source>
</evidence>
<evidence type="ECO:0000313" key="6">
    <source>
        <dbReference type="Proteomes" id="UP001489509"/>
    </source>
</evidence>
<protein>
    <submittedName>
        <fullName evidence="5">DNA-processing protein DprA</fullName>
    </submittedName>
</protein>
<keyword evidence="6" id="KW-1185">Reference proteome</keyword>